<dbReference type="SMART" id="SM01231">
    <property type="entry name" value="H-kinase_dim"/>
    <property type="match status" value="1"/>
</dbReference>
<evidence type="ECO:0000256" key="10">
    <source>
        <dbReference type="ARBA" id="ARBA00023012"/>
    </source>
</evidence>
<dbReference type="GO" id="GO:0000155">
    <property type="term" value="F:phosphorelay sensor kinase activity"/>
    <property type="evidence" value="ECO:0007669"/>
    <property type="project" value="InterPro"/>
</dbReference>
<dbReference type="InterPro" id="IPR004105">
    <property type="entry name" value="CheA-like_dim"/>
</dbReference>
<organism evidence="16 17">
    <name type="scientific">Alicyclobacillus cellulosilyticus</name>
    <dbReference type="NCBI Taxonomy" id="1003997"/>
    <lineage>
        <taxon>Bacteria</taxon>
        <taxon>Bacillati</taxon>
        <taxon>Bacillota</taxon>
        <taxon>Bacilli</taxon>
        <taxon>Bacillales</taxon>
        <taxon>Alicyclobacillaceae</taxon>
        <taxon>Alicyclobacillus</taxon>
    </lineage>
</organism>
<evidence type="ECO:0000256" key="2">
    <source>
        <dbReference type="ARBA" id="ARBA00012438"/>
    </source>
</evidence>
<dbReference type="InterPro" id="IPR004358">
    <property type="entry name" value="Sig_transdc_His_kin-like_C"/>
</dbReference>
<evidence type="ECO:0000259" key="13">
    <source>
        <dbReference type="PROSITE" id="PS50109"/>
    </source>
</evidence>
<keyword evidence="4" id="KW-0145">Chemotaxis</keyword>
<dbReference type="InterPro" id="IPR051315">
    <property type="entry name" value="Bact_Chemotaxis_CheA"/>
</dbReference>
<dbReference type="InterPro" id="IPR036890">
    <property type="entry name" value="HATPase_C_sf"/>
</dbReference>
<feature type="domain" description="Histidine kinase" evidence="13">
    <location>
        <begin position="368"/>
        <end position="573"/>
    </location>
</feature>
<dbReference type="CDD" id="cd16916">
    <property type="entry name" value="HATPase_CheA-like"/>
    <property type="match status" value="1"/>
</dbReference>
<dbReference type="PANTHER" id="PTHR43395">
    <property type="entry name" value="SENSOR HISTIDINE KINASE CHEA"/>
    <property type="match status" value="1"/>
</dbReference>
<evidence type="ECO:0000256" key="7">
    <source>
        <dbReference type="ARBA" id="ARBA00022741"/>
    </source>
</evidence>
<dbReference type="InterPro" id="IPR002545">
    <property type="entry name" value="CheW-lke_dom"/>
</dbReference>
<accession>A0A917KH27</accession>
<dbReference type="SUPFAM" id="SSF55874">
    <property type="entry name" value="ATPase domain of HSP90 chaperone/DNA topoisomerase II/histidine kinase"/>
    <property type="match status" value="1"/>
</dbReference>
<reference evidence="16" key="2">
    <citation type="submission" date="2020-09" db="EMBL/GenBank/DDBJ databases">
        <authorList>
            <person name="Sun Q."/>
            <person name="Ohkuma M."/>
        </authorList>
    </citation>
    <scope>NUCLEOTIDE SEQUENCE</scope>
    <source>
        <strain evidence="16">JCM 18487</strain>
    </source>
</reference>
<evidence type="ECO:0000256" key="4">
    <source>
        <dbReference type="ARBA" id="ARBA00022500"/>
    </source>
</evidence>
<dbReference type="SMART" id="SM00387">
    <property type="entry name" value="HATPase_c"/>
    <property type="match status" value="1"/>
</dbReference>
<dbReference type="PROSITE" id="PS50109">
    <property type="entry name" value="HIS_KIN"/>
    <property type="match status" value="1"/>
</dbReference>
<dbReference type="Pfam" id="PF02518">
    <property type="entry name" value="HATPase_c"/>
    <property type="match status" value="1"/>
</dbReference>
<dbReference type="Proteomes" id="UP000637695">
    <property type="component" value="Unassembled WGS sequence"/>
</dbReference>
<dbReference type="Gene3D" id="3.30.70.1110">
    <property type="entry name" value="Histidine kinase CheA-like, P2 response regulator-binding domain"/>
    <property type="match status" value="1"/>
</dbReference>
<dbReference type="Pfam" id="PF02895">
    <property type="entry name" value="H-kinase_dim"/>
    <property type="match status" value="1"/>
</dbReference>
<proteinExistence type="predicted"/>
<gene>
    <name evidence="16" type="ORF">GCM10010885_20460</name>
</gene>
<dbReference type="InterPro" id="IPR036061">
    <property type="entry name" value="CheW-like_dom_sf"/>
</dbReference>
<dbReference type="InterPro" id="IPR036097">
    <property type="entry name" value="HisK_dim/P_sf"/>
</dbReference>
<dbReference type="InterPro" id="IPR008207">
    <property type="entry name" value="Sig_transdc_His_kin_Hpt_dom"/>
</dbReference>
<dbReference type="InterPro" id="IPR005467">
    <property type="entry name" value="His_kinase_dom"/>
</dbReference>
<feature type="domain" description="CheW-like" evidence="14">
    <location>
        <begin position="575"/>
        <end position="708"/>
    </location>
</feature>
<feature type="domain" description="HPt" evidence="15">
    <location>
        <begin position="1"/>
        <end position="102"/>
    </location>
</feature>
<evidence type="ECO:0000259" key="15">
    <source>
        <dbReference type="PROSITE" id="PS50894"/>
    </source>
</evidence>
<evidence type="ECO:0000256" key="8">
    <source>
        <dbReference type="ARBA" id="ARBA00022777"/>
    </source>
</evidence>
<dbReference type="InterPro" id="IPR003594">
    <property type="entry name" value="HATPase_dom"/>
</dbReference>
<dbReference type="InterPro" id="IPR037052">
    <property type="entry name" value="CheA-like_P2_sf"/>
</dbReference>
<dbReference type="CDD" id="cd00731">
    <property type="entry name" value="CheA_reg"/>
    <property type="match status" value="1"/>
</dbReference>
<dbReference type="PRINTS" id="PR00344">
    <property type="entry name" value="BCTRLSENSOR"/>
</dbReference>
<keyword evidence="5 11" id="KW-0597">Phosphoprotein</keyword>
<name>A0A917KH27_9BACL</name>
<evidence type="ECO:0000313" key="17">
    <source>
        <dbReference type="Proteomes" id="UP000637695"/>
    </source>
</evidence>
<dbReference type="AlphaFoldDB" id="A0A917KH27"/>
<dbReference type="Pfam" id="PF01584">
    <property type="entry name" value="CheW"/>
    <property type="match status" value="1"/>
</dbReference>
<dbReference type="GO" id="GO:0005737">
    <property type="term" value="C:cytoplasm"/>
    <property type="evidence" value="ECO:0007669"/>
    <property type="project" value="InterPro"/>
</dbReference>
<dbReference type="Pfam" id="PF01627">
    <property type="entry name" value="Hpt"/>
    <property type="match status" value="1"/>
</dbReference>
<keyword evidence="6" id="KW-0808">Transferase</keyword>
<dbReference type="SUPFAM" id="SSF55052">
    <property type="entry name" value="CheY-binding domain of CheA"/>
    <property type="match status" value="1"/>
</dbReference>
<dbReference type="PANTHER" id="PTHR43395:SF1">
    <property type="entry name" value="CHEMOTAXIS PROTEIN CHEA"/>
    <property type="match status" value="1"/>
</dbReference>
<dbReference type="GO" id="GO:0005524">
    <property type="term" value="F:ATP binding"/>
    <property type="evidence" value="ECO:0007669"/>
    <property type="project" value="UniProtKB-KW"/>
</dbReference>
<dbReference type="Pfam" id="PF07194">
    <property type="entry name" value="P2"/>
    <property type="match status" value="1"/>
</dbReference>
<evidence type="ECO:0000256" key="11">
    <source>
        <dbReference type="PROSITE-ProRule" id="PRU00110"/>
    </source>
</evidence>
<keyword evidence="7" id="KW-0547">Nucleotide-binding</keyword>
<evidence type="ECO:0000256" key="5">
    <source>
        <dbReference type="ARBA" id="ARBA00022553"/>
    </source>
</evidence>
<dbReference type="Gene3D" id="1.10.287.560">
    <property type="entry name" value="Histidine kinase CheA-like, homodimeric domain"/>
    <property type="match status" value="1"/>
</dbReference>
<dbReference type="SMART" id="SM00260">
    <property type="entry name" value="CheW"/>
    <property type="match status" value="1"/>
</dbReference>
<evidence type="ECO:0000313" key="16">
    <source>
        <dbReference type="EMBL" id="GGJ11099.1"/>
    </source>
</evidence>
<sequence length="709" mass="74692">MDPTYLQAFLDESEENIQLLNEGCMALESGQRDDGLFSAMFRAAHTLKGMSATMGYQAMSQLTHRLEDVLSALRAAPDRTTQAHIDALFRAVDALGQLLGQIRATGEEGGADCADVVKELGSLLQPGDADAQTPSAPGTGMAGAASDRLWADWLADSAIRAAVDHFLRSGSSIGLLRVTVDPESPMKGARAVLVARQIDPVADVIACSPDAEAMQSGAFASDLYFLLALHGDEHDLVRAAANVTEVTDVRFEPLTAQRLAEAAGQDGAAETAATTDTATAAAASGAPVPGMRGGAGDAQGAGNGTGSPAGTPDAGRAPGRGAIADTTIRVSVQKLDALMNVLSELTVDKTRLATVAAELGHASLLQVTESISRLLGQLQQTAMSLRLVPVQVLFQRFPRMVRDLARTLGKEIQLEMAGTETELDRTIVDEMGEVLVHLLRNAADHGLEAPDDRVAAGKPAAGTIRLAAYQSGQHVVIEVTDDGRGIQVERIRQRAVERGLVSAEAASRLREEQVFAFMFASGFSTAETVSDISGRGVGLDAVKAKVEALGGRIGITSRAGHGTTFRIELPLTVAIIDGLLVQVHDDVYAIPLSNVAEVIRARPDDLDDIHGSPVLRLRGQVVPIIDAGLRWYDRPLLGAEAPRFVICRGGQRTVAVAVSRYLGHQQIVNKPLGAYLRRVRQFSGATILGDGRVALIVDVGPWLSGGLGA</sequence>
<feature type="compositionally biased region" description="Gly residues" evidence="12">
    <location>
        <begin position="291"/>
        <end position="307"/>
    </location>
</feature>
<dbReference type="SMART" id="SM00073">
    <property type="entry name" value="HPT"/>
    <property type="match status" value="1"/>
</dbReference>
<dbReference type="Gene3D" id="1.20.120.160">
    <property type="entry name" value="HPT domain"/>
    <property type="match status" value="1"/>
</dbReference>
<dbReference type="EMBL" id="BMOY01000036">
    <property type="protein sequence ID" value="GGJ11099.1"/>
    <property type="molecule type" value="Genomic_DNA"/>
</dbReference>
<dbReference type="PROSITE" id="PS50851">
    <property type="entry name" value="CHEW"/>
    <property type="match status" value="1"/>
</dbReference>
<reference evidence="16" key="1">
    <citation type="journal article" date="2014" name="Int. J. Syst. Evol. Microbiol.">
        <title>Complete genome sequence of Corynebacterium casei LMG S-19264T (=DSM 44701T), isolated from a smear-ripened cheese.</title>
        <authorList>
            <consortium name="US DOE Joint Genome Institute (JGI-PGF)"/>
            <person name="Walter F."/>
            <person name="Albersmeier A."/>
            <person name="Kalinowski J."/>
            <person name="Ruckert C."/>
        </authorList>
    </citation>
    <scope>NUCLEOTIDE SEQUENCE</scope>
    <source>
        <strain evidence="16">JCM 18487</strain>
    </source>
</reference>
<dbReference type="InterPro" id="IPR010808">
    <property type="entry name" value="CheA_P2-bd"/>
</dbReference>
<dbReference type="SUPFAM" id="SSF47226">
    <property type="entry name" value="Histidine-containing phosphotransfer domain, HPT domain"/>
    <property type="match status" value="1"/>
</dbReference>
<comment type="caution">
    <text evidence="16">The sequence shown here is derived from an EMBL/GenBank/DDBJ whole genome shotgun (WGS) entry which is preliminary data.</text>
</comment>
<evidence type="ECO:0000256" key="3">
    <source>
        <dbReference type="ARBA" id="ARBA00021495"/>
    </source>
</evidence>
<feature type="modified residue" description="Phosphohistidine" evidence="11">
    <location>
        <position position="45"/>
    </location>
</feature>
<keyword evidence="8" id="KW-0418">Kinase</keyword>
<dbReference type="SUPFAM" id="SSF50341">
    <property type="entry name" value="CheW-like"/>
    <property type="match status" value="1"/>
</dbReference>
<dbReference type="GO" id="GO:0006935">
    <property type="term" value="P:chemotaxis"/>
    <property type="evidence" value="ECO:0007669"/>
    <property type="project" value="UniProtKB-KW"/>
</dbReference>
<keyword evidence="17" id="KW-1185">Reference proteome</keyword>
<dbReference type="SUPFAM" id="SSF47384">
    <property type="entry name" value="Homodimeric domain of signal transducing histidine kinase"/>
    <property type="match status" value="1"/>
</dbReference>
<dbReference type="Gene3D" id="2.30.30.40">
    <property type="entry name" value="SH3 Domains"/>
    <property type="match status" value="1"/>
</dbReference>
<dbReference type="InterPro" id="IPR035891">
    <property type="entry name" value="CheY-binding_CheA"/>
</dbReference>
<dbReference type="Gene3D" id="3.30.565.10">
    <property type="entry name" value="Histidine kinase-like ATPase, C-terminal domain"/>
    <property type="match status" value="1"/>
</dbReference>
<dbReference type="PROSITE" id="PS50894">
    <property type="entry name" value="HPT"/>
    <property type="match status" value="1"/>
</dbReference>
<dbReference type="InterPro" id="IPR037006">
    <property type="entry name" value="CheA-like_homodim_sf"/>
</dbReference>
<dbReference type="FunFam" id="3.30.565.10:FF:000016">
    <property type="entry name" value="Chemotaxis protein CheA, putative"/>
    <property type="match status" value="1"/>
</dbReference>
<evidence type="ECO:0000256" key="9">
    <source>
        <dbReference type="ARBA" id="ARBA00022840"/>
    </source>
</evidence>
<evidence type="ECO:0000256" key="12">
    <source>
        <dbReference type="SAM" id="MobiDB-lite"/>
    </source>
</evidence>
<evidence type="ECO:0000259" key="14">
    <source>
        <dbReference type="PROSITE" id="PS50851"/>
    </source>
</evidence>
<dbReference type="RefSeq" id="WP_188882890.1">
    <property type="nucleotide sequence ID" value="NZ_BMOY01000036.1"/>
</dbReference>
<feature type="region of interest" description="Disordered" evidence="12">
    <location>
        <begin position="262"/>
        <end position="320"/>
    </location>
</feature>
<evidence type="ECO:0000256" key="1">
    <source>
        <dbReference type="ARBA" id="ARBA00000085"/>
    </source>
</evidence>
<keyword evidence="10" id="KW-0902">Two-component regulatory system</keyword>
<dbReference type="CDD" id="cd00088">
    <property type="entry name" value="HPT"/>
    <property type="match status" value="1"/>
</dbReference>
<evidence type="ECO:0000256" key="6">
    <source>
        <dbReference type="ARBA" id="ARBA00022679"/>
    </source>
</evidence>
<protein>
    <recommendedName>
        <fullName evidence="3">Chemotaxis protein CheA</fullName>
        <ecNumber evidence="2">2.7.13.3</ecNumber>
    </recommendedName>
</protein>
<feature type="compositionally biased region" description="Low complexity" evidence="12">
    <location>
        <begin position="262"/>
        <end position="283"/>
    </location>
</feature>
<dbReference type="InterPro" id="IPR036641">
    <property type="entry name" value="HPT_dom_sf"/>
</dbReference>
<comment type="catalytic activity">
    <reaction evidence="1">
        <text>ATP + protein L-histidine = ADP + protein N-phospho-L-histidine.</text>
        <dbReference type="EC" id="2.7.13.3"/>
    </reaction>
</comment>
<keyword evidence="9" id="KW-0067">ATP-binding</keyword>
<dbReference type="EC" id="2.7.13.3" evidence="2"/>